<comment type="similarity">
    <text evidence="2 7">Belongs to the enhancer of polycomb family.</text>
</comment>
<dbReference type="EMBL" id="JAACJJ010000057">
    <property type="protein sequence ID" value="KAF5310721.1"/>
    <property type="molecule type" value="Genomic_DNA"/>
</dbReference>
<keyword evidence="11" id="KW-1185">Reference proteome</keyword>
<evidence type="ECO:0000256" key="2">
    <source>
        <dbReference type="ARBA" id="ARBA00008035"/>
    </source>
</evidence>
<feature type="compositionally biased region" description="Polar residues" evidence="8">
    <location>
        <begin position="1024"/>
        <end position="1038"/>
    </location>
</feature>
<dbReference type="PANTHER" id="PTHR14898">
    <property type="entry name" value="ENHANCER OF POLYCOMB"/>
    <property type="match status" value="1"/>
</dbReference>
<keyword evidence="3 7" id="KW-0805">Transcription regulation</keyword>
<evidence type="ECO:0000313" key="10">
    <source>
        <dbReference type="EMBL" id="KAF5310721.1"/>
    </source>
</evidence>
<feature type="compositionally biased region" description="Polar residues" evidence="8">
    <location>
        <begin position="167"/>
        <end position="183"/>
    </location>
</feature>
<feature type="region of interest" description="Disordered" evidence="8">
    <location>
        <begin position="523"/>
        <end position="568"/>
    </location>
</feature>
<accession>A0A8H5ESH0</accession>
<feature type="region of interest" description="Disordered" evidence="8">
    <location>
        <begin position="480"/>
        <end position="509"/>
    </location>
</feature>
<comment type="caution">
    <text evidence="10">The sequence shown here is derived from an EMBL/GenBank/DDBJ whole genome shotgun (WGS) entry which is preliminary data.</text>
</comment>
<dbReference type="InterPro" id="IPR019542">
    <property type="entry name" value="Enhancer_polycomb-like_N"/>
</dbReference>
<reference evidence="10 11" key="1">
    <citation type="journal article" date="2020" name="ISME J.">
        <title>Uncovering the hidden diversity of litter-decomposition mechanisms in mushroom-forming fungi.</title>
        <authorList>
            <person name="Floudas D."/>
            <person name="Bentzer J."/>
            <person name="Ahren D."/>
            <person name="Johansson T."/>
            <person name="Persson P."/>
            <person name="Tunlid A."/>
        </authorList>
    </citation>
    <scope>NUCLEOTIDE SEQUENCE [LARGE SCALE GENOMIC DNA]</scope>
    <source>
        <strain evidence="10 11">CBS 101986</strain>
    </source>
</reference>
<evidence type="ECO:0000256" key="4">
    <source>
        <dbReference type="ARBA" id="ARBA00023163"/>
    </source>
</evidence>
<feature type="compositionally biased region" description="Basic and acidic residues" evidence="8">
    <location>
        <begin position="425"/>
        <end position="435"/>
    </location>
</feature>
<feature type="domain" description="Enhancer of polycomb-like N-terminal" evidence="9">
    <location>
        <begin position="15"/>
        <end position="214"/>
    </location>
</feature>
<dbReference type="AlphaFoldDB" id="A0A8H5ESH0"/>
<sequence>MPRTQHPAASTLRNRNRITNKTRLKIHQGSLDADAILIPDEDEEKHRLTNLVAGVDAEDANEHHLQEVLSAVHRTSVHRHGRGVQDKPAPPPPSAFIPTPDSTGIVDNYETLYPPNKWKDPATYVCTSSTVEEHIVNGLANGFTYYMDERDQEWLEKNNEEARGEGTSVQGAVSVSGTRTSARSAKAKGKEPEASQPVVITDDEFELVMGIFEKVTHERTEFLHHSLETGMDFPPFADYQDVFSAPLTVPMFATYAVPSWIPPPATLLKMAKTVYPYWKERRIERGGNRIIPTLNGDESDILNESYICFRRRENKAVRKTRAQQVPSSDKLQRLQMELQYPFELAKYVLARETMKREAAKQAQGVWEKRMAMVDLKRKYPSLGDKHDEELLIDKERPSKRQEIPRVPGLKLRASESVAPPPRQEIGMKPKERARKYKDAVDQVLGRIKEANNHWEDQLDNGYQTPPATYASKLFKYIPPPSTPSWPSSSSSEKSDEDPPAPTPSARAVRMRVGRGGRIILDRRSAVPRSIAPKMPRSSLFGLGDADEDDEKEGDESMDVDEDKEDPEEADRLRCLQERWRYDSDDAPPVGLEGPDEQDRVLVDDYNPKYLRHIMPLFQESDLIQLMNDPTIPAVIDGRSVMVMPFRLGMPNPHPQQRMPQNVRQFNPGNLPPNHPLAIAAAANGTPVSMQHQIKKMQVPTSAPQMRISSNGGMRPPSLPAPAVQTNGITPHHVSPPHPMPVPQHSPANGVNGISRAAISMPHVDVQKQDVITTPAISNGVAVIPPAESSTDTAVNPVVNGIANGLPARPKSQNVTPQSHLALGVPTSGYHLTPMTNMGAVNLLNPTPYQHSAAQQHLTNGLSQQQIANIKTIFNNDSAAVAALQQARSTLPASYMHVVSNGATVMNLPNMTASNLNLKLPAARQMQWMNAPIQRPASVANGMDVQLNNPLNAALAASPNMGHSVPVRSPSANGSRAGMRNGVHLNGMSPASHMQHSPTPLPNIAQSQSPPRVPMTPNMGMGSPALQQQQPVGGTQNGY</sequence>
<feature type="region of interest" description="Disordered" evidence="8">
    <location>
        <begin position="81"/>
        <end position="103"/>
    </location>
</feature>
<feature type="compositionally biased region" description="Basic and acidic residues" evidence="8">
    <location>
        <begin position="393"/>
        <end position="403"/>
    </location>
</feature>
<keyword evidence="4 7" id="KW-0804">Transcription</keyword>
<dbReference type="OrthoDB" id="435275at2759"/>
<gene>
    <name evidence="10" type="ORF">D9619_007669</name>
</gene>
<keyword evidence="5 7" id="KW-0539">Nucleus</keyword>
<dbReference type="GO" id="GO:0035267">
    <property type="term" value="C:NuA4 histone acetyltransferase complex"/>
    <property type="evidence" value="ECO:0007669"/>
    <property type="project" value="InterPro"/>
</dbReference>
<comment type="function">
    <text evidence="6">Component of the NuA4 histone acetyltransferase complex which is involved in transcriptional activation of selected genes principally by acetylation of nucleosomal histone H4 and H2A. The NuA4 complex is also involved in DNA repair. Involved in gene silencing by neighboring heterochromatin, blockage of the silencing spreading along the chromosome, and required for cell cycle progression through G2/M.</text>
</comment>
<protein>
    <recommendedName>
        <fullName evidence="7">Enhancer of polycomb-like protein</fullName>
    </recommendedName>
</protein>
<evidence type="ECO:0000256" key="6">
    <source>
        <dbReference type="ARBA" id="ARBA00025513"/>
    </source>
</evidence>
<evidence type="ECO:0000256" key="3">
    <source>
        <dbReference type="ARBA" id="ARBA00023015"/>
    </source>
</evidence>
<dbReference type="GO" id="GO:0005634">
    <property type="term" value="C:nucleus"/>
    <property type="evidence" value="ECO:0007669"/>
    <property type="project" value="UniProtKB-SubCell"/>
</dbReference>
<evidence type="ECO:0000256" key="7">
    <source>
        <dbReference type="RuleBase" id="RU361124"/>
    </source>
</evidence>
<dbReference type="Pfam" id="PF10513">
    <property type="entry name" value="EPL1"/>
    <property type="match status" value="1"/>
</dbReference>
<feature type="region of interest" description="Disordered" evidence="8">
    <location>
        <begin position="158"/>
        <end position="195"/>
    </location>
</feature>
<evidence type="ECO:0000256" key="5">
    <source>
        <dbReference type="ARBA" id="ARBA00023242"/>
    </source>
</evidence>
<proteinExistence type="inferred from homology"/>
<feature type="compositionally biased region" description="Acidic residues" evidence="8">
    <location>
        <begin position="544"/>
        <end position="568"/>
    </location>
</feature>
<evidence type="ECO:0000313" key="11">
    <source>
        <dbReference type="Proteomes" id="UP000567179"/>
    </source>
</evidence>
<comment type="subcellular location">
    <subcellularLocation>
        <location evidence="1 7">Nucleus</location>
    </subcellularLocation>
</comment>
<name>A0A8H5ESH0_9AGAR</name>
<evidence type="ECO:0000256" key="8">
    <source>
        <dbReference type="SAM" id="MobiDB-lite"/>
    </source>
</evidence>
<feature type="region of interest" description="Disordered" evidence="8">
    <location>
        <begin position="393"/>
        <end position="435"/>
    </location>
</feature>
<feature type="compositionally biased region" description="Polar residues" evidence="8">
    <location>
        <begin position="991"/>
        <end position="1009"/>
    </location>
</feature>
<evidence type="ECO:0000256" key="1">
    <source>
        <dbReference type="ARBA" id="ARBA00004123"/>
    </source>
</evidence>
<dbReference type="Proteomes" id="UP000567179">
    <property type="component" value="Unassembled WGS sequence"/>
</dbReference>
<dbReference type="GO" id="GO:0006357">
    <property type="term" value="P:regulation of transcription by RNA polymerase II"/>
    <property type="evidence" value="ECO:0007669"/>
    <property type="project" value="InterPro"/>
</dbReference>
<organism evidence="10 11">
    <name type="scientific">Psilocybe cf. subviscida</name>
    <dbReference type="NCBI Taxonomy" id="2480587"/>
    <lineage>
        <taxon>Eukaryota</taxon>
        <taxon>Fungi</taxon>
        <taxon>Dikarya</taxon>
        <taxon>Basidiomycota</taxon>
        <taxon>Agaricomycotina</taxon>
        <taxon>Agaricomycetes</taxon>
        <taxon>Agaricomycetidae</taxon>
        <taxon>Agaricales</taxon>
        <taxon>Agaricineae</taxon>
        <taxon>Strophariaceae</taxon>
        <taxon>Psilocybe</taxon>
    </lineage>
</organism>
<feature type="region of interest" description="Disordered" evidence="8">
    <location>
        <begin position="963"/>
        <end position="1038"/>
    </location>
</feature>
<dbReference type="InterPro" id="IPR024943">
    <property type="entry name" value="Enhancer_polycomb"/>
</dbReference>
<evidence type="ECO:0000259" key="9">
    <source>
        <dbReference type="Pfam" id="PF10513"/>
    </source>
</evidence>